<dbReference type="Proteomes" id="UP001163603">
    <property type="component" value="Chromosome 1"/>
</dbReference>
<gene>
    <name evidence="1" type="ORF">Pint_01440</name>
</gene>
<evidence type="ECO:0000313" key="2">
    <source>
        <dbReference type="Proteomes" id="UP001163603"/>
    </source>
</evidence>
<protein>
    <submittedName>
        <fullName evidence="1">Uncharacterized protein</fullName>
    </submittedName>
</protein>
<reference evidence="2" key="1">
    <citation type="journal article" date="2023" name="G3 (Bethesda)">
        <title>Genome assembly and association tests identify interacting loci associated with vigor, precocity, and sex in interspecific pistachio rootstocks.</title>
        <authorList>
            <person name="Palmer W."/>
            <person name="Jacygrad E."/>
            <person name="Sagayaradj S."/>
            <person name="Cavanaugh K."/>
            <person name="Han R."/>
            <person name="Bertier L."/>
            <person name="Beede B."/>
            <person name="Kafkas S."/>
            <person name="Golino D."/>
            <person name="Preece J."/>
            <person name="Michelmore R."/>
        </authorList>
    </citation>
    <scope>NUCLEOTIDE SEQUENCE [LARGE SCALE GENOMIC DNA]</scope>
</reference>
<dbReference type="EMBL" id="CM047736">
    <property type="protein sequence ID" value="KAJ0053520.1"/>
    <property type="molecule type" value="Genomic_DNA"/>
</dbReference>
<sequence>MSQVRVLVMYNGEWFSSSSGHFVYNGGKTKGIIISDKITYQELVDRLYQLFKVDPNEYGIIMKALYKANIPTIPVEMVDDDDVRFFIHENVAQPTDARSPLCITLKCRESQFQEREGYYPVLDNENPFASRSESNQLSVVVPATQEGTQVEKPDPIAFNDDAMHISFGTQADLGCGDGLLADDLEVVAQNAQGEDVPHVEYGDKLHVRRSDNSVAAVDPLNSYEDIVCGKMFANKKELRKKLKLGAVKNNFEFKVKKSTKDRFEVVCADENCKWRLRATKLKDEEYFEIRRFSNVHICTKPPTKKRRKQKVIPAGERPIRKCGKCAAVGHNRQTCKNFALTES</sequence>
<proteinExistence type="predicted"/>
<accession>A0ACC0ZK65</accession>
<organism evidence="1 2">
    <name type="scientific">Pistacia integerrima</name>
    <dbReference type="NCBI Taxonomy" id="434235"/>
    <lineage>
        <taxon>Eukaryota</taxon>
        <taxon>Viridiplantae</taxon>
        <taxon>Streptophyta</taxon>
        <taxon>Embryophyta</taxon>
        <taxon>Tracheophyta</taxon>
        <taxon>Spermatophyta</taxon>
        <taxon>Magnoliopsida</taxon>
        <taxon>eudicotyledons</taxon>
        <taxon>Gunneridae</taxon>
        <taxon>Pentapetalae</taxon>
        <taxon>rosids</taxon>
        <taxon>malvids</taxon>
        <taxon>Sapindales</taxon>
        <taxon>Anacardiaceae</taxon>
        <taxon>Pistacia</taxon>
    </lineage>
</organism>
<evidence type="ECO:0000313" key="1">
    <source>
        <dbReference type="EMBL" id="KAJ0053520.1"/>
    </source>
</evidence>
<comment type="caution">
    <text evidence="1">The sequence shown here is derived from an EMBL/GenBank/DDBJ whole genome shotgun (WGS) entry which is preliminary data.</text>
</comment>
<keyword evidence="2" id="KW-1185">Reference proteome</keyword>
<name>A0ACC0ZK65_9ROSI</name>